<gene>
    <name evidence="1" type="ORF">A6F49_04720</name>
</gene>
<dbReference type="Proteomes" id="UP000078292">
    <property type="component" value="Unassembled WGS sequence"/>
</dbReference>
<organism evidence="1 2">
    <name type="scientific">Enteractinococcus helveticum</name>
    <dbReference type="NCBI Taxonomy" id="1837282"/>
    <lineage>
        <taxon>Bacteria</taxon>
        <taxon>Bacillati</taxon>
        <taxon>Actinomycetota</taxon>
        <taxon>Actinomycetes</taxon>
        <taxon>Micrococcales</taxon>
        <taxon>Micrococcaceae</taxon>
    </lineage>
</organism>
<name>A0A1B7M2J7_9MICC</name>
<accession>A0A1B7M2J7</accession>
<dbReference type="EMBL" id="LXEY01000008">
    <property type="protein sequence ID" value="OAV62813.1"/>
    <property type="molecule type" value="Genomic_DNA"/>
</dbReference>
<comment type="caution">
    <text evidence="1">The sequence shown here is derived from an EMBL/GenBank/DDBJ whole genome shotgun (WGS) entry which is preliminary data.</text>
</comment>
<sequence length="140" mass="15598">MHTKEASLHNNALLETPFEPGDTIDGWGTYASEPQPGSTTTYGRVYLVEFAPDTAQEVSEVLELVFQQWSQHRSVTYQTGETTNSAGTRQVKILLKAGSFMAFEHCDSAIRNAATLRMENARLMPITSWFMGLEELSHNA</sequence>
<proteinExistence type="predicted"/>
<dbReference type="STRING" id="1837282.A6F49_04720"/>
<evidence type="ECO:0000313" key="1">
    <source>
        <dbReference type="EMBL" id="OAV62813.1"/>
    </source>
</evidence>
<dbReference type="AlphaFoldDB" id="A0A1B7M2J7"/>
<reference evidence="1 2" key="1">
    <citation type="submission" date="2016-04" db="EMBL/GenBank/DDBJ databases">
        <title>First whole genome shotgun sequence of the bacterium Enteractinococcus sp. strain UASWS1574.</title>
        <authorList>
            <person name="Crovadore J."/>
            <person name="Chablais R."/>
            <person name="Lefort F."/>
        </authorList>
    </citation>
    <scope>NUCLEOTIDE SEQUENCE [LARGE SCALE GENOMIC DNA]</scope>
    <source>
        <strain evidence="1 2">UASWS1574</strain>
    </source>
</reference>
<protein>
    <submittedName>
        <fullName evidence="1">Uncharacterized protein</fullName>
    </submittedName>
</protein>
<keyword evidence="2" id="KW-1185">Reference proteome</keyword>
<evidence type="ECO:0000313" key="2">
    <source>
        <dbReference type="Proteomes" id="UP000078292"/>
    </source>
</evidence>